<dbReference type="InterPro" id="IPR018788">
    <property type="entry name" value="Proteasome_assmbl_chp_3"/>
</dbReference>
<dbReference type="EMBL" id="AWTV01000002">
    <property type="protein sequence ID" value="KIH95061.1"/>
    <property type="molecule type" value="Genomic_DNA"/>
</dbReference>
<dbReference type="GO" id="GO:0043248">
    <property type="term" value="P:proteasome assembly"/>
    <property type="evidence" value="ECO:0007669"/>
    <property type="project" value="InterPro"/>
</dbReference>
<protein>
    <submittedName>
        <fullName evidence="2">Proteasome assembly chaperone 3</fullName>
    </submittedName>
</protein>
<dbReference type="VEuPathDB" id="FungiDB:SPBR_03539"/>
<evidence type="ECO:0000313" key="2">
    <source>
        <dbReference type="EMBL" id="KIH95061.1"/>
    </source>
</evidence>
<dbReference type="PANTHER" id="PTHR31051">
    <property type="entry name" value="PROTEASOME ASSEMBLY CHAPERONE 3"/>
    <property type="match status" value="1"/>
</dbReference>
<keyword evidence="3" id="KW-1185">Reference proteome</keyword>
<proteinExistence type="predicted"/>
<keyword evidence="2" id="KW-0647">Proteasome</keyword>
<dbReference type="RefSeq" id="XP_040623071.1">
    <property type="nucleotide sequence ID" value="XM_040761830.1"/>
</dbReference>
<dbReference type="GO" id="GO:0000502">
    <property type="term" value="C:proteasome complex"/>
    <property type="evidence" value="ECO:0007669"/>
    <property type="project" value="UniProtKB-KW"/>
</dbReference>
<dbReference type="Gene3D" id="3.30.230.90">
    <property type="match status" value="1"/>
</dbReference>
<accession>A0A0C2J123</accession>
<feature type="region of interest" description="Disordered" evidence="1">
    <location>
        <begin position="1"/>
        <end position="24"/>
    </location>
</feature>
<dbReference type="PANTHER" id="PTHR31051:SF1">
    <property type="entry name" value="PROTEASOME ASSEMBLY CHAPERONE 3"/>
    <property type="match status" value="1"/>
</dbReference>
<dbReference type="InterPro" id="IPR053720">
    <property type="entry name" value="Psm_Assembly_Chaperone"/>
</dbReference>
<dbReference type="AlphaFoldDB" id="A0A0C2J123"/>
<evidence type="ECO:0000313" key="3">
    <source>
        <dbReference type="Proteomes" id="UP000031575"/>
    </source>
</evidence>
<dbReference type="Proteomes" id="UP000031575">
    <property type="component" value="Unassembled WGS sequence"/>
</dbReference>
<evidence type="ECO:0000256" key="1">
    <source>
        <dbReference type="SAM" id="MobiDB-lite"/>
    </source>
</evidence>
<dbReference type="HOGENOM" id="CLU_138059_0_0_1"/>
<name>A0A0C2J123_9PEZI</name>
<gene>
    <name evidence="2" type="ORF">SPBR_03539</name>
</gene>
<organism evidence="2 3">
    <name type="scientific">Sporothrix brasiliensis 5110</name>
    <dbReference type="NCBI Taxonomy" id="1398154"/>
    <lineage>
        <taxon>Eukaryota</taxon>
        <taxon>Fungi</taxon>
        <taxon>Dikarya</taxon>
        <taxon>Ascomycota</taxon>
        <taxon>Pezizomycotina</taxon>
        <taxon>Sordariomycetes</taxon>
        <taxon>Sordariomycetidae</taxon>
        <taxon>Ophiostomatales</taxon>
        <taxon>Ophiostomataceae</taxon>
        <taxon>Sporothrix</taxon>
    </lineage>
</organism>
<comment type="caution">
    <text evidence="2">The sequence shown here is derived from an EMBL/GenBank/DDBJ whole genome shotgun (WGS) entry which is preliminary data.</text>
</comment>
<reference evidence="2 3" key="1">
    <citation type="journal article" date="2014" name="BMC Genomics">
        <title>Comparative genomics of the major fungal agents of human and animal Sporotrichosis: Sporothrix schenckii and Sporothrix brasiliensis.</title>
        <authorList>
            <person name="Teixeira M.M."/>
            <person name="de Almeida L.G."/>
            <person name="Kubitschek-Barreira P."/>
            <person name="Alves F.L."/>
            <person name="Kioshima E.S."/>
            <person name="Abadio A.K."/>
            <person name="Fernandes L."/>
            <person name="Derengowski L.S."/>
            <person name="Ferreira K.S."/>
            <person name="Souza R.C."/>
            <person name="Ruiz J.C."/>
            <person name="de Andrade N.C."/>
            <person name="Paes H.C."/>
            <person name="Nicola A.M."/>
            <person name="Albuquerque P."/>
            <person name="Gerber A.L."/>
            <person name="Martins V.P."/>
            <person name="Peconick L.D."/>
            <person name="Neto A.V."/>
            <person name="Chaucanez C.B."/>
            <person name="Silva P.A."/>
            <person name="Cunha O.L."/>
            <person name="de Oliveira F.F."/>
            <person name="dos Santos T.C."/>
            <person name="Barros A.L."/>
            <person name="Soares M.A."/>
            <person name="de Oliveira L.M."/>
            <person name="Marini M.M."/>
            <person name="Villalobos-Duno H."/>
            <person name="Cunha M.M."/>
            <person name="de Hoog S."/>
            <person name="da Silveira J.F."/>
            <person name="Henrissat B."/>
            <person name="Nino-Vega G.A."/>
            <person name="Cisalpino P.S."/>
            <person name="Mora-Montes H.M."/>
            <person name="Almeida S.R."/>
            <person name="Stajich J.E."/>
            <person name="Lopes-Bezerra L.M."/>
            <person name="Vasconcelos A.T."/>
            <person name="Felipe M.S."/>
        </authorList>
    </citation>
    <scope>NUCLEOTIDE SEQUENCE [LARGE SCALE GENOMIC DNA]</scope>
    <source>
        <strain evidence="2 3">5110</strain>
    </source>
</reference>
<sequence>MADVATPDSKPVHGAPYPAKTKTATGTVNGVPTEAEVSYFRDKILVLVSQSGRLAQWIQVPLSAPSAASVDAALSLGVRSGGNPATGLLPSTHLTPRTLFGAGGEARETFGQLVAAQIGSLVALRDPGETRTLVVGLGLAGPSGSRGSRGRATNDAQAQAVYFDVVDLVQKAL</sequence>
<dbReference type="OrthoDB" id="5593278at2759"/>
<dbReference type="GeneID" id="63676751"/>